<organism evidence="3 4">
    <name type="scientific">Actinoallomurus bryophytorum</name>
    <dbReference type="NCBI Taxonomy" id="1490222"/>
    <lineage>
        <taxon>Bacteria</taxon>
        <taxon>Bacillati</taxon>
        <taxon>Actinomycetota</taxon>
        <taxon>Actinomycetes</taxon>
        <taxon>Streptosporangiales</taxon>
        <taxon>Thermomonosporaceae</taxon>
        <taxon>Actinoallomurus</taxon>
    </lineage>
</organism>
<sequence length="244" mass="25368">MDLENELRQAMAEHVTEMSAPRTLASEAKRRHHRTVRRRASFAVGAAGVIAAVAMIPAYQSIHSQTVGADGPGGKKQDQHATGTQSVVPSPTIGDRSGSPSNGPKGSRSPAKPKHSPGSQGPDLGIAKSLLGYLPQGLIPSKPCGTAQAGSKETTTCRWNGPGGWVEVRLIHASGLKTPADLKLAPPLAKHDTVHGHPALRSDGGPALPSQVMWIERKGLGVWVEVSPSLGSSLTHVADGVNVT</sequence>
<evidence type="ECO:0000313" key="4">
    <source>
        <dbReference type="Proteomes" id="UP000316096"/>
    </source>
</evidence>
<keyword evidence="4" id="KW-1185">Reference proteome</keyword>
<keyword evidence="2" id="KW-0472">Membrane</keyword>
<protein>
    <submittedName>
        <fullName evidence="3">Uncharacterized protein</fullName>
    </submittedName>
</protein>
<dbReference type="RefSeq" id="WP_141956700.1">
    <property type="nucleotide sequence ID" value="NZ_VFOZ01000001.1"/>
</dbReference>
<keyword evidence="2" id="KW-0812">Transmembrane</keyword>
<reference evidence="3 4" key="1">
    <citation type="submission" date="2019-06" db="EMBL/GenBank/DDBJ databases">
        <title>Sequencing the genomes of 1000 actinobacteria strains.</title>
        <authorList>
            <person name="Klenk H.-P."/>
        </authorList>
    </citation>
    <scope>NUCLEOTIDE SEQUENCE [LARGE SCALE GENOMIC DNA]</scope>
    <source>
        <strain evidence="3 4">DSM 102200</strain>
    </source>
</reference>
<dbReference type="OrthoDB" id="3469901at2"/>
<feature type="region of interest" description="Disordered" evidence="1">
    <location>
        <begin position="67"/>
        <end position="126"/>
    </location>
</feature>
<keyword evidence="2" id="KW-1133">Transmembrane helix</keyword>
<dbReference type="EMBL" id="VFOZ01000001">
    <property type="protein sequence ID" value="TQL98051.1"/>
    <property type="molecule type" value="Genomic_DNA"/>
</dbReference>
<accession>A0A543CLR7</accession>
<comment type="caution">
    <text evidence="3">The sequence shown here is derived from an EMBL/GenBank/DDBJ whole genome shotgun (WGS) entry which is preliminary data.</text>
</comment>
<evidence type="ECO:0000313" key="3">
    <source>
        <dbReference type="EMBL" id="TQL98051.1"/>
    </source>
</evidence>
<evidence type="ECO:0000256" key="2">
    <source>
        <dbReference type="SAM" id="Phobius"/>
    </source>
</evidence>
<dbReference type="AlphaFoldDB" id="A0A543CLR7"/>
<gene>
    <name evidence="3" type="ORF">FB559_3667</name>
</gene>
<feature type="region of interest" description="Disordered" evidence="1">
    <location>
        <begin position="13"/>
        <end position="36"/>
    </location>
</feature>
<name>A0A543CLR7_9ACTN</name>
<dbReference type="Proteomes" id="UP000316096">
    <property type="component" value="Unassembled WGS sequence"/>
</dbReference>
<evidence type="ECO:0000256" key="1">
    <source>
        <dbReference type="SAM" id="MobiDB-lite"/>
    </source>
</evidence>
<proteinExistence type="predicted"/>
<feature type="compositionally biased region" description="Polar residues" evidence="1">
    <location>
        <begin position="80"/>
        <end position="89"/>
    </location>
</feature>
<feature type="transmembrane region" description="Helical" evidence="2">
    <location>
        <begin position="40"/>
        <end position="59"/>
    </location>
</feature>